<protein>
    <submittedName>
        <fullName evidence="1">Uncharacterized protein</fullName>
    </submittedName>
</protein>
<dbReference type="Proteomes" id="UP000007115">
    <property type="component" value="Unassembled WGS sequence"/>
</dbReference>
<dbReference type="VEuPathDB" id="FungiDB:TRIVIDRAFT_66126"/>
<dbReference type="EMBL" id="ABDF02000089">
    <property type="protein sequence ID" value="EHK17398.1"/>
    <property type="molecule type" value="Genomic_DNA"/>
</dbReference>
<keyword evidence="2" id="KW-1185">Reference proteome</keyword>
<evidence type="ECO:0000313" key="2">
    <source>
        <dbReference type="Proteomes" id="UP000007115"/>
    </source>
</evidence>
<dbReference type="GeneID" id="25796796"/>
<dbReference type="RefSeq" id="XP_013951591.1">
    <property type="nucleotide sequence ID" value="XM_014096116.1"/>
</dbReference>
<evidence type="ECO:0000313" key="1">
    <source>
        <dbReference type="EMBL" id="EHK17398.1"/>
    </source>
</evidence>
<accession>G9N860</accession>
<sequence>MFLLFVPAHASGFSVPGGAGGCALDIDTCGATYQHPADSLLSSTLSELPRYMALTLTTYTSLHEVYLFATASIPVDCYCVLVHIFRRSSTHFRTSNNTGLYPPCVKGSTDVEYDLGTLPGGLQLAANGPSLMQSVPRLRTYS</sequence>
<dbReference type="HOGENOM" id="CLU_1816070_0_0_1"/>
<dbReference type="InParanoid" id="G9N860"/>
<organism evidence="1 2">
    <name type="scientific">Hypocrea virens (strain Gv29-8 / FGSC 10586)</name>
    <name type="common">Gliocladium virens</name>
    <name type="synonym">Trichoderma virens</name>
    <dbReference type="NCBI Taxonomy" id="413071"/>
    <lineage>
        <taxon>Eukaryota</taxon>
        <taxon>Fungi</taxon>
        <taxon>Dikarya</taxon>
        <taxon>Ascomycota</taxon>
        <taxon>Pezizomycotina</taxon>
        <taxon>Sordariomycetes</taxon>
        <taxon>Hypocreomycetidae</taxon>
        <taxon>Hypocreales</taxon>
        <taxon>Hypocreaceae</taxon>
        <taxon>Trichoderma</taxon>
    </lineage>
</organism>
<gene>
    <name evidence="1" type="ORF">TRIVIDRAFT_66126</name>
</gene>
<comment type="caution">
    <text evidence="1">The sequence shown here is derived from an EMBL/GenBank/DDBJ whole genome shotgun (WGS) entry which is preliminary data.</text>
</comment>
<name>G9N860_HYPVG</name>
<reference evidence="1 2" key="1">
    <citation type="journal article" date="2011" name="Genome Biol.">
        <title>Comparative genome sequence analysis underscores mycoparasitism as the ancestral life style of Trichoderma.</title>
        <authorList>
            <person name="Kubicek C.P."/>
            <person name="Herrera-Estrella A."/>
            <person name="Seidl-Seiboth V."/>
            <person name="Martinez D.A."/>
            <person name="Druzhinina I.S."/>
            <person name="Thon M."/>
            <person name="Zeilinger S."/>
            <person name="Casas-Flores S."/>
            <person name="Horwitz B.A."/>
            <person name="Mukherjee P.K."/>
            <person name="Mukherjee M."/>
            <person name="Kredics L."/>
            <person name="Alcaraz L.D."/>
            <person name="Aerts A."/>
            <person name="Antal Z."/>
            <person name="Atanasova L."/>
            <person name="Cervantes-Badillo M.G."/>
            <person name="Challacombe J."/>
            <person name="Chertkov O."/>
            <person name="McCluskey K."/>
            <person name="Coulpier F."/>
            <person name="Deshpande N."/>
            <person name="von Doehren H."/>
            <person name="Ebbole D.J."/>
            <person name="Esquivel-Naranjo E.U."/>
            <person name="Fekete E."/>
            <person name="Flipphi M."/>
            <person name="Glaser F."/>
            <person name="Gomez-Rodriguez E.Y."/>
            <person name="Gruber S."/>
            <person name="Han C."/>
            <person name="Henrissat B."/>
            <person name="Hermosa R."/>
            <person name="Hernandez-Onate M."/>
            <person name="Karaffa L."/>
            <person name="Kosti I."/>
            <person name="Le Crom S."/>
            <person name="Lindquist E."/>
            <person name="Lucas S."/>
            <person name="Luebeck M."/>
            <person name="Luebeck P.S."/>
            <person name="Margeot A."/>
            <person name="Metz B."/>
            <person name="Misra M."/>
            <person name="Nevalainen H."/>
            <person name="Omann M."/>
            <person name="Packer N."/>
            <person name="Perrone G."/>
            <person name="Uresti-Rivera E.E."/>
            <person name="Salamov A."/>
            <person name="Schmoll M."/>
            <person name="Seiboth B."/>
            <person name="Shapiro H."/>
            <person name="Sukno S."/>
            <person name="Tamayo-Ramos J.A."/>
            <person name="Tisch D."/>
            <person name="Wiest A."/>
            <person name="Wilkinson H.H."/>
            <person name="Zhang M."/>
            <person name="Coutinho P.M."/>
            <person name="Kenerley C.M."/>
            <person name="Monte E."/>
            <person name="Baker S.E."/>
            <person name="Grigoriev I.V."/>
        </authorList>
    </citation>
    <scope>NUCLEOTIDE SEQUENCE [LARGE SCALE GENOMIC DNA]</scope>
    <source>
        <strain evidence="2">Gv29-8 / FGSC 10586</strain>
    </source>
</reference>
<dbReference type="AlphaFoldDB" id="G9N860"/>
<proteinExistence type="predicted"/>